<evidence type="ECO:0000313" key="2">
    <source>
        <dbReference type="EMBL" id="KAK3103502.1"/>
    </source>
</evidence>
<dbReference type="Proteomes" id="UP001186944">
    <property type="component" value="Unassembled WGS sequence"/>
</dbReference>
<dbReference type="GO" id="GO:0045944">
    <property type="term" value="P:positive regulation of transcription by RNA polymerase II"/>
    <property type="evidence" value="ECO:0007669"/>
    <property type="project" value="TreeGrafter"/>
</dbReference>
<dbReference type="PANTHER" id="PTHR12433">
    <property type="entry name" value="MEDIATOR OF RNA POLYMERASE II TRANSCRIPTION SUBUNIT 25"/>
    <property type="match status" value="1"/>
</dbReference>
<dbReference type="Pfam" id="PF11232">
    <property type="entry name" value="Med25"/>
    <property type="match status" value="1"/>
</dbReference>
<dbReference type="EMBL" id="VSWD01000005">
    <property type="protein sequence ID" value="KAK3103502.1"/>
    <property type="molecule type" value="Genomic_DNA"/>
</dbReference>
<dbReference type="PANTHER" id="PTHR12433:SF11">
    <property type="entry name" value="MEDIATOR OF RNA POLYMERASE II TRANSCRIPTION SUBUNIT 25"/>
    <property type="match status" value="1"/>
</dbReference>
<sequence>INASNWPSQLIMQFIPQSLLTSTQLQPRFKNSRQVAFHFGSHNLEALKNLYKVMGTGFAGCVHFPSPSQCDVRVLLLLFSNNRRAFIGLIPNDQTGFVQGMRTAIYSYKIEVSFIDFFFIFKNKQVYYSGIQRNFTPESNLLYIAYTSLRHSIFFMHTWKILCYNYYASDFFFGGGGGGGGVSTLFNLTFIIKKTFNEELGDIIYEFQILRFLLAEFDKTWHRSP</sequence>
<dbReference type="GO" id="GO:0016592">
    <property type="term" value="C:mediator complex"/>
    <property type="evidence" value="ECO:0007669"/>
    <property type="project" value="TreeGrafter"/>
</dbReference>
<evidence type="ECO:0000259" key="1">
    <source>
        <dbReference type="Pfam" id="PF11232"/>
    </source>
</evidence>
<evidence type="ECO:0000313" key="3">
    <source>
        <dbReference type="Proteomes" id="UP001186944"/>
    </source>
</evidence>
<dbReference type="AlphaFoldDB" id="A0AA89CBA3"/>
<name>A0AA89CBA3_PINIB</name>
<protein>
    <recommendedName>
        <fullName evidence="1">Mediator complex subunit Med25 PTOV domain-containing protein</fullName>
    </recommendedName>
</protein>
<dbReference type="InterPro" id="IPR021394">
    <property type="entry name" value="Med25_PTOV"/>
</dbReference>
<dbReference type="GO" id="GO:0005667">
    <property type="term" value="C:transcription regulator complex"/>
    <property type="evidence" value="ECO:0007669"/>
    <property type="project" value="TreeGrafter"/>
</dbReference>
<feature type="domain" description="Mediator complex subunit Med25 PTOV" evidence="1">
    <location>
        <begin position="1"/>
        <end position="107"/>
    </location>
</feature>
<keyword evidence="3" id="KW-1185">Reference proteome</keyword>
<dbReference type="Gene3D" id="2.40.290.30">
    <property type="entry name" value="Mediator complex subunit 25, ACID domain"/>
    <property type="match status" value="1"/>
</dbReference>
<comment type="caution">
    <text evidence="2">The sequence shown here is derived from an EMBL/GenBank/DDBJ whole genome shotgun (WGS) entry which is preliminary data.</text>
</comment>
<proteinExistence type="predicted"/>
<organism evidence="2 3">
    <name type="scientific">Pinctada imbricata</name>
    <name type="common">Atlantic pearl-oyster</name>
    <name type="synonym">Pinctada martensii</name>
    <dbReference type="NCBI Taxonomy" id="66713"/>
    <lineage>
        <taxon>Eukaryota</taxon>
        <taxon>Metazoa</taxon>
        <taxon>Spiralia</taxon>
        <taxon>Lophotrochozoa</taxon>
        <taxon>Mollusca</taxon>
        <taxon>Bivalvia</taxon>
        <taxon>Autobranchia</taxon>
        <taxon>Pteriomorphia</taxon>
        <taxon>Pterioida</taxon>
        <taxon>Pterioidea</taxon>
        <taxon>Pteriidae</taxon>
        <taxon>Pinctada</taxon>
    </lineage>
</organism>
<dbReference type="InterPro" id="IPR038196">
    <property type="entry name" value="Med25_PTOV_sf"/>
</dbReference>
<feature type="non-terminal residue" evidence="2">
    <location>
        <position position="225"/>
    </location>
</feature>
<reference evidence="2" key="1">
    <citation type="submission" date="2019-08" db="EMBL/GenBank/DDBJ databases">
        <title>The improved chromosome-level genome for the pearl oyster Pinctada fucata martensii using PacBio sequencing and Hi-C.</title>
        <authorList>
            <person name="Zheng Z."/>
        </authorList>
    </citation>
    <scope>NUCLEOTIDE SEQUENCE</scope>
    <source>
        <strain evidence="2">ZZ-2019</strain>
        <tissue evidence="2">Adductor muscle</tissue>
    </source>
</reference>
<accession>A0AA89CBA3</accession>
<gene>
    <name evidence="2" type="ORF">FSP39_019671</name>
</gene>